<dbReference type="EMBL" id="QGDH01000017">
    <property type="protein sequence ID" value="RAR14904.1"/>
    <property type="molecule type" value="Genomic_DNA"/>
</dbReference>
<dbReference type="InterPro" id="IPR033118">
    <property type="entry name" value="EXPERA"/>
</dbReference>
<keyword evidence="9" id="KW-1185">Reference proteome</keyword>
<feature type="transmembrane region" description="Helical" evidence="6">
    <location>
        <begin position="64"/>
        <end position="85"/>
    </location>
</feature>
<keyword evidence="3 5" id="KW-1133">Transmembrane helix</keyword>
<reference evidence="9" key="1">
    <citation type="submission" date="2018-05" db="EMBL/GenBank/DDBJ databases">
        <title>Draft genome sequence of Stemphylium lycopersici strain CIDEFI 213.</title>
        <authorList>
            <person name="Medina R."/>
            <person name="Franco M.E.E."/>
            <person name="Lucentini C.G."/>
            <person name="Saparrat M.C.N."/>
            <person name="Balatti P.A."/>
        </authorList>
    </citation>
    <scope>NUCLEOTIDE SEQUENCE [LARGE SCALE GENOMIC DNA]</scope>
    <source>
        <strain evidence="9">CIDEFI 213</strain>
    </source>
</reference>
<dbReference type="AlphaFoldDB" id="A0A364NC20"/>
<protein>
    <submittedName>
        <fullName evidence="8">Integral membrane protein-like protein</fullName>
    </submittedName>
</protein>
<evidence type="ECO:0000256" key="6">
    <source>
        <dbReference type="SAM" id="Phobius"/>
    </source>
</evidence>
<evidence type="ECO:0000313" key="8">
    <source>
        <dbReference type="EMBL" id="RAR14904.1"/>
    </source>
</evidence>
<accession>A0A364NC20</accession>
<proteinExistence type="predicted"/>
<gene>
    <name evidence="8" type="ORF">DDE83_001742</name>
</gene>
<evidence type="ECO:0000256" key="2">
    <source>
        <dbReference type="ARBA" id="ARBA00022692"/>
    </source>
</evidence>
<dbReference type="STRING" id="183478.A0A364NC20"/>
<dbReference type="Pfam" id="PF05241">
    <property type="entry name" value="EBP"/>
    <property type="match status" value="1"/>
</dbReference>
<evidence type="ECO:0000256" key="5">
    <source>
        <dbReference type="PROSITE-ProRule" id="PRU01087"/>
    </source>
</evidence>
<dbReference type="InterPro" id="IPR051987">
    <property type="entry name" value="Sigma-2_receptor-like"/>
</dbReference>
<comment type="caution">
    <text evidence="8">The sequence shown here is derived from an EMBL/GenBank/DDBJ whole genome shotgun (WGS) entry which is preliminary data.</text>
</comment>
<evidence type="ECO:0000256" key="3">
    <source>
        <dbReference type="ARBA" id="ARBA00022989"/>
    </source>
</evidence>
<keyword evidence="2 5" id="KW-0812">Transmembrane</keyword>
<feature type="transmembrane region" description="Helical" evidence="6">
    <location>
        <begin position="97"/>
        <end position="117"/>
    </location>
</feature>
<dbReference type="GO" id="GO:0005783">
    <property type="term" value="C:endoplasmic reticulum"/>
    <property type="evidence" value="ECO:0007669"/>
    <property type="project" value="TreeGrafter"/>
</dbReference>
<dbReference type="Proteomes" id="UP000249619">
    <property type="component" value="Unassembled WGS sequence"/>
</dbReference>
<evidence type="ECO:0000313" key="9">
    <source>
        <dbReference type="Proteomes" id="UP000249619"/>
    </source>
</evidence>
<feature type="transmembrane region" description="Helical" evidence="6">
    <location>
        <begin position="12"/>
        <end position="36"/>
    </location>
</feature>
<evidence type="ECO:0000256" key="1">
    <source>
        <dbReference type="ARBA" id="ARBA00004141"/>
    </source>
</evidence>
<feature type="domain" description="EXPERA" evidence="7">
    <location>
        <begin position="10"/>
        <end position="148"/>
    </location>
</feature>
<organism evidence="8 9">
    <name type="scientific">Stemphylium lycopersici</name>
    <name type="common">Tomato gray leaf spot disease fungus</name>
    <name type="synonym">Thyrospora lycopersici</name>
    <dbReference type="NCBI Taxonomy" id="183478"/>
    <lineage>
        <taxon>Eukaryota</taxon>
        <taxon>Fungi</taxon>
        <taxon>Dikarya</taxon>
        <taxon>Ascomycota</taxon>
        <taxon>Pezizomycotina</taxon>
        <taxon>Dothideomycetes</taxon>
        <taxon>Pleosporomycetidae</taxon>
        <taxon>Pleosporales</taxon>
        <taxon>Pleosporineae</taxon>
        <taxon>Pleosporaceae</taxon>
        <taxon>Stemphylium</taxon>
    </lineage>
</organism>
<keyword evidence="4 5" id="KW-0472">Membrane</keyword>
<name>A0A364NC20_STELY</name>
<feature type="transmembrane region" description="Helical" evidence="6">
    <location>
        <begin position="137"/>
        <end position="155"/>
    </location>
</feature>
<evidence type="ECO:0000259" key="7">
    <source>
        <dbReference type="PROSITE" id="PS51751"/>
    </source>
</evidence>
<dbReference type="PROSITE" id="PS51751">
    <property type="entry name" value="EXPERA"/>
    <property type="match status" value="1"/>
</dbReference>
<dbReference type="PANTHER" id="PTHR31204">
    <property type="entry name" value="SIGMA INTRACELLULAR RECEPTOR 2"/>
    <property type="match status" value="1"/>
</dbReference>
<comment type="subcellular location">
    <subcellularLocation>
        <location evidence="1">Membrane</location>
        <topology evidence="1">Multi-pass membrane protein</topology>
    </subcellularLocation>
</comment>
<dbReference type="GO" id="GO:0016020">
    <property type="term" value="C:membrane"/>
    <property type="evidence" value="ECO:0007669"/>
    <property type="project" value="UniProtKB-SubCell"/>
</dbReference>
<evidence type="ECO:0000256" key="4">
    <source>
        <dbReference type="ARBA" id="ARBA00023136"/>
    </source>
</evidence>
<dbReference type="PANTHER" id="PTHR31204:SF1">
    <property type="entry name" value="SIGMA INTRACELLULAR RECEPTOR 2"/>
    <property type="match status" value="1"/>
</dbReference>
<sequence>MGVSIFQRKRDFVYMIFFIVHLPVMLAFDLTGYYPIQIKPLWMSSLRDWYISTYGDRFFYNAPAWFPILTFLELVYHLPLTIWAIPALLRNDPRIPLALLVFGLETSLTTLVCLGEMLSWEELSAAQRGMQGLGGMYGGYLAAGIFMSLDCYARLDQMIAKQHRGLEPVTKKKLYGYEAFTNIGKPQAVSSPFGKIGMAKRKRHAAKRGKRLIGSEGFIKSSYLKVAIEHIANESLKQVSVQQSQVTLSSRAPYSVSFRTPSSV</sequence>